<dbReference type="InterPro" id="IPR040982">
    <property type="entry name" value="DNA_pol3_finger"/>
</dbReference>
<protein>
    <recommendedName>
        <fullName evidence="4">DNA polymerase III subunit alpha</fullName>
        <ecNumber evidence="3">2.7.7.7</ecNumber>
    </recommendedName>
</protein>
<keyword evidence="14" id="KW-1185">Reference proteome</keyword>
<dbReference type="SMART" id="SM00481">
    <property type="entry name" value="POLIIIAc"/>
    <property type="match status" value="1"/>
</dbReference>
<dbReference type="PANTHER" id="PTHR32294">
    <property type="entry name" value="DNA POLYMERASE III SUBUNIT ALPHA"/>
    <property type="match status" value="1"/>
</dbReference>
<evidence type="ECO:0000256" key="2">
    <source>
        <dbReference type="ARBA" id="ARBA00009496"/>
    </source>
</evidence>
<comment type="function">
    <text evidence="9">DNA polymerase III is a complex, multichain enzyme responsible for most of the replicative synthesis in bacteria. This DNA polymerase also exhibits 3' to 5' exonuclease activity. The alpha chain is the DNA polymerase.</text>
</comment>
<dbReference type="Pfam" id="PF14579">
    <property type="entry name" value="HHH_6"/>
    <property type="match status" value="1"/>
</dbReference>
<comment type="subunit">
    <text evidence="10">DNA polymerase III contains a core (composed of alpha, epsilon and theta chains) that associates with a tau subunit. This core dimerizes to form the POLIII' complex. PolIII' associates with the gamma complex (composed of gamma, delta, delta', psi and chi chains) and with the beta chain to form the complete DNA polymerase III complex.</text>
</comment>
<dbReference type="Gene3D" id="1.10.150.870">
    <property type="match status" value="1"/>
</dbReference>
<dbReference type="AlphaFoldDB" id="A0A418IGF3"/>
<evidence type="ECO:0000256" key="6">
    <source>
        <dbReference type="ARBA" id="ARBA00022695"/>
    </source>
</evidence>
<dbReference type="GO" id="GO:0006260">
    <property type="term" value="P:DNA replication"/>
    <property type="evidence" value="ECO:0007669"/>
    <property type="project" value="UniProtKB-KW"/>
</dbReference>
<dbReference type="InterPro" id="IPR004013">
    <property type="entry name" value="PHP_dom"/>
</dbReference>
<dbReference type="Gene3D" id="1.10.10.1600">
    <property type="entry name" value="Bacterial DNA polymerase III alpha subunit, thumb domain"/>
    <property type="match status" value="1"/>
</dbReference>
<comment type="caution">
    <text evidence="13">The sequence shown here is derived from an EMBL/GenBank/DDBJ whole genome shotgun (WGS) entry which is preliminary data.</text>
</comment>
<dbReference type="InterPro" id="IPR004805">
    <property type="entry name" value="DnaE2/DnaE/PolC"/>
</dbReference>
<evidence type="ECO:0000256" key="10">
    <source>
        <dbReference type="ARBA" id="ARBA00026073"/>
    </source>
</evidence>
<comment type="subcellular location">
    <subcellularLocation>
        <location evidence="1">Cytoplasm</location>
    </subcellularLocation>
</comment>
<dbReference type="OrthoDB" id="9803237at2"/>
<evidence type="ECO:0000259" key="12">
    <source>
        <dbReference type="SMART" id="SM00481"/>
    </source>
</evidence>
<dbReference type="GO" id="GO:0003676">
    <property type="term" value="F:nucleic acid binding"/>
    <property type="evidence" value="ECO:0007669"/>
    <property type="project" value="InterPro"/>
</dbReference>
<dbReference type="Pfam" id="PF07733">
    <property type="entry name" value="DNA_pol3_alpha"/>
    <property type="match status" value="1"/>
</dbReference>
<dbReference type="CDD" id="cd04485">
    <property type="entry name" value="DnaE_OBF"/>
    <property type="match status" value="1"/>
</dbReference>
<name>A0A418IGF3_9STAP</name>
<dbReference type="GO" id="GO:0005737">
    <property type="term" value="C:cytoplasm"/>
    <property type="evidence" value="ECO:0007669"/>
    <property type="project" value="UniProtKB-SubCell"/>
</dbReference>
<dbReference type="PANTHER" id="PTHR32294:SF0">
    <property type="entry name" value="DNA POLYMERASE III SUBUNIT ALPHA"/>
    <property type="match status" value="1"/>
</dbReference>
<dbReference type="Pfam" id="PF01336">
    <property type="entry name" value="tRNA_anti-codon"/>
    <property type="match status" value="1"/>
</dbReference>
<gene>
    <name evidence="13" type="ORF">BU112_05540</name>
</gene>
<feature type="domain" description="Polymerase/histidinol phosphatase N-terminal" evidence="12">
    <location>
        <begin position="3"/>
        <end position="70"/>
    </location>
</feature>
<dbReference type="Pfam" id="PF17657">
    <property type="entry name" value="DNA_pol3_finger"/>
    <property type="match status" value="1"/>
</dbReference>
<sequence>MVVHLNVHTTYDLLYSSLRIKDVVAKAAKEGYTALAITDTNVLYGYPQFYDACIAANIHPIFGMTLNVTDGLDVVETIVLARDNKGLKDLFKLSSAIKMKEKTETPLEWLKKYVEHLVVIFKDVSSSNEALVTKLEGHSHIYVNHTSLYTFDLPVVWAQSTRYLNKQDAETLTALSAIKDNSKLDLVSEPIDYDAHLYSKVELEYLELSETVWEHTNQLETICQAELVYNQSLLPKFETPNNTQSSQYLWQILETKLNDLNLNQAHFDTYKQRLLHEYKVITDMGFEDYFLIVSDLIHYAKTHDVLVGPGRGSAAGSLVSYLLNITTIDPIQYNLLFERFLNPERVTMPDIDIDFEDTHREKVIQYVQEKYGDNHVAGIVTFGHLLARAVARDVGRIMSFDEITLNEISKLIPHKLGITLGEAYQQEDFKQFVHRNHRNERWFEICKKLEGLPRHTSTHAAGIIINDHPLYDYAPLTLGDTGLLTQWTMTEAERIGLLKIDFLGLRNLSIIHQIIKQVKYDMQIDIDIEQIPFDDQQVFQLLSQGDTTGIFQLESDGIRNVLKRLQPEHFEDIVAVTSLYRPGPMEEIPTYISRRHNPDKVQYLHRDLAPILSKTYGVIIYQEQIMQIASKFANFNYGEADILRRAMSKKNRAVLESERQHFVNGAMKNGYEEVLSKQIFDLILKFADYGFARAHAVSYSKIAYIMGYLKVHYPNYFYANILSNSIGSEKKTAQMVDEAKHQNINILAPNINYSHWFYKATKKGIYLSLGTIKGIGYQSVKLIVEERKENGNYKDFFDFTRRIPKRIKSRKLLEALILVGAFDTLGKNRATLLQSIDQVLDDVSDVEQDGFIFDVLTPKTNYEDKEELPDKVLSDYEKEYLGFYVSTHPVEKAFEQKQYLGIYKLANARDHQPIFIQIDSFKKIRTKNGQNMAFITLNDGINNLDGVVFPETFKKYETELNTDQMLIISGKYEKRNNKQQLIINKIESIESFEQSKFHHAQKIVIRNLEDELGIDQILTKDTNESNIPVQYFDESQNAIKTIGFIPRENIIIEKLIQHFSPWDIRII</sequence>
<dbReference type="SUPFAM" id="SSF160975">
    <property type="entry name" value="AF1531-like"/>
    <property type="match status" value="1"/>
</dbReference>
<evidence type="ECO:0000256" key="8">
    <source>
        <dbReference type="ARBA" id="ARBA00022932"/>
    </source>
</evidence>
<keyword evidence="7" id="KW-0235">DNA replication</keyword>
<dbReference type="InterPro" id="IPR003141">
    <property type="entry name" value="Pol/His_phosphatase_N"/>
</dbReference>
<dbReference type="InterPro" id="IPR041931">
    <property type="entry name" value="DNA_pol3_alpha_thumb_dom"/>
</dbReference>
<proteinExistence type="inferred from homology"/>
<dbReference type="SUPFAM" id="SSF89550">
    <property type="entry name" value="PHP domain-like"/>
    <property type="match status" value="1"/>
</dbReference>
<dbReference type="EC" id="2.7.7.7" evidence="3"/>
<evidence type="ECO:0000256" key="4">
    <source>
        <dbReference type="ARBA" id="ARBA00019114"/>
    </source>
</evidence>
<evidence type="ECO:0000313" key="14">
    <source>
        <dbReference type="Proteomes" id="UP000286317"/>
    </source>
</evidence>
<organism evidence="13 14">
    <name type="scientific">Staphylococcus shinii</name>
    <dbReference type="NCBI Taxonomy" id="2912228"/>
    <lineage>
        <taxon>Bacteria</taxon>
        <taxon>Bacillati</taxon>
        <taxon>Bacillota</taxon>
        <taxon>Bacilli</taxon>
        <taxon>Bacillales</taxon>
        <taxon>Staphylococcaceae</taxon>
        <taxon>Staphylococcus</taxon>
    </lineage>
</organism>
<dbReference type="EMBL" id="QXUF01000027">
    <property type="protein sequence ID" value="RIN01518.1"/>
    <property type="molecule type" value="Genomic_DNA"/>
</dbReference>
<evidence type="ECO:0000256" key="7">
    <source>
        <dbReference type="ARBA" id="ARBA00022705"/>
    </source>
</evidence>
<dbReference type="InterPro" id="IPR029460">
    <property type="entry name" value="DNAPol_HHH"/>
</dbReference>
<dbReference type="InterPro" id="IPR011708">
    <property type="entry name" value="DNA_pol3_alpha_NTPase_dom"/>
</dbReference>
<dbReference type="NCBIfam" id="TIGR00594">
    <property type="entry name" value="polc"/>
    <property type="match status" value="1"/>
</dbReference>
<dbReference type="InterPro" id="IPR016195">
    <property type="entry name" value="Pol/histidinol_Pase-like"/>
</dbReference>
<dbReference type="RefSeq" id="WP_119605184.1">
    <property type="nucleotide sequence ID" value="NZ_JAWVBH010000001.1"/>
</dbReference>
<dbReference type="GO" id="GO:0003887">
    <property type="term" value="F:DNA-directed DNA polymerase activity"/>
    <property type="evidence" value="ECO:0007669"/>
    <property type="project" value="UniProtKB-KW"/>
</dbReference>
<keyword evidence="5" id="KW-0808">Transferase</keyword>
<evidence type="ECO:0000256" key="9">
    <source>
        <dbReference type="ARBA" id="ARBA00025611"/>
    </source>
</evidence>
<dbReference type="GO" id="GO:0008408">
    <property type="term" value="F:3'-5' exonuclease activity"/>
    <property type="evidence" value="ECO:0007669"/>
    <property type="project" value="InterPro"/>
</dbReference>
<comment type="similarity">
    <text evidence="2">Belongs to the DNA polymerase type-C family. DnaE subfamily.</text>
</comment>
<keyword evidence="8" id="KW-0239">DNA-directed DNA polymerase</keyword>
<comment type="catalytic activity">
    <reaction evidence="11">
        <text>DNA(n) + a 2'-deoxyribonucleoside 5'-triphosphate = DNA(n+1) + diphosphate</text>
        <dbReference type="Rhea" id="RHEA:22508"/>
        <dbReference type="Rhea" id="RHEA-COMP:17339"/>
        <dbReference type="Rhea" id="RHEA-COMP:17340"/>
        <dbReference type="ChEBI" id="CHEBI:33019"/>
        <dbReference type="ChEBI" id="CHEBI:61560"/>
        <dbReference type="ChEBI" id="CHEBI:173112"/>
        <dbReference type="EC" id="2.7.7.7"/>
    </reaction>
</comment>
<keyword evidence="6" id="KW-0548">Nucleotidyltransferase</keyword>
<dbReference type="Gene3D" id="3.20.20.140">
    <property type="entry name" value="Metal-dependent hydrolases"/>
    <property type="match status" value="1"/>
</dbReference>
<evidence type="ECO:0000313" key="13">
    <source>
        <dbReference type="EMBL" id="RIN01518.1"/>
    </source>
</evidence>
<reference evidence="13 14" key="1">
    <citation type="journal article" date="2016" name="Front. Microbiol.">
        <title>Comprehensive Phylogenetic Analysis of Bovine Non-aureus Staphylococci Species Based on Whole-Genome Sequencing.</title>
        <authorList>
            <person name="Naushad S."/>
            <person name="Barkema H.W."/>
            <person name="Luby C."/>
            <person name="Condas L.A."/>
            <person name="Nobrega D.B."/>
            <person name="Carson D.A."/>
            <person name="De Buck J."/>
        </authorList>
    </citation>
    <scope>NUCLEOTIDE SEQUENCE [LARGE SCALE GENOMIC DNA]</scope>
    <source>
        <strain evidence="13 14">SNUC 4554</strain>
    </source>
</reference>
<dbReference type="CDD" id="cd07431">
    <property type="entry name" value="PHP_PolIIIA"/>
    <property type="match status" value="1"/>
</dbReference>
<dbReference type="InterPro" id="IPR004365">
    <property type="entry name" value="NA-bd_OB_tRNA"/>
</dbReference>
<accession>A0A418IGF3</accession>
<evidence type="ECO:0000256" key="5">
    <source>
        <dbReference type="ARBA" id="ARBA00022679"/>
    </source>
</evidence>
<dbReference type="Proteomes" id="UP000286317">
    <property type="component" value="Unassembled WGS sequence"/>
</dbReference>
<evidence type="ECO:0000256" key="11">
    <source>
        <dbReference type="ARBA" id="ARBA00049244"/>
    </source>
</evidence>
<evidence type="ECO:0000256" key="3">
    <source>
        <dbReference type="ARBA" id="ARBA00012417"/>
    </source>
</evidence>
<dbReference type="Pfam" id="PF02811">
    <property type="entry name" value="PHP"/>
    <property type="match status" value="1"/>
</dbReference>
<evidence type="ECO:0000256" key="1">
    <source>
        <dbReference type="ARBA" id="ARBA00004496"/>
    </source>
</evidence>